<evidence type="ECO:0000256" key="4">
    <source>
        <dbReference type="ARBA" id="ARBA00023316"/>
    </source>
</evidence>
<dbReference type="SUPFAM" id="SSF47336">
    <property type="entry name" value="ACP-like"/>
    <property type="match status" value="1"/>
</dbReference>
<dbReference type="PROSITE" id="PS50075">
    <property type="entry name" value="CARRIER"/>
    <property type="match status" value="1"/>
</dbReference>
<comment type="pathway">
    <text evidence="5">Cell wall biogenesis; lipoteichoic acid biosynthesis.</text>
</comment>
<evidence type="ECO:0000256" key="2">
    <source>
        <dbReference type="ARBA" id="ARBA00022490"/>
    </source>
</evidence>
<dbReference type="GO" id="GO:0071555">
    <property type="term" value="P:cell wall organization"/>
    <property type="evidence" value="ECO:0007669"/>
    <property type="project" value="UniProtKB-KW"/>
</dbReference>
<dbReference type="GO" id="GO:0070395">
    <property type="term" value="P:lipoteichoic acid biosynthetic process"/>
    <property type="evidence" value="ECO:0007669"/>
    <property type="project" value="UniProtKB-UniRule"/>
</dbReference>
<dbReference type="STRING" id="1423719.FC66_GL000703"/>
<dbReference type="InterPro" id="IPR036736">
    <property type="entry name" value="ACP-like_sf"/>
</dbReference>
<dbReference type="Proteomes" id="UP000051450">
    <property type="component" value="Unassembled WGS sequence"/>
</dbReference>
<comment type="PTM">
    <text evidence="5">4'-phosphopantetheine is transferred from CoA to a specific serine of apo-DCP.</text>
</comment>
<evidence type="ECO:0000256" key="3">
    <source>
        <dbReference type="ARBA" id="ARBA00022553"/>
    </source>
</evidence>
<dbReference type="EMBL" id="AZDI01000002">
    <property type="protein sequence ID" value="KRK46201.1"/>
    <property type="molecule type" value="Genomic_DNA"/>
</dbReference>
<keyword evidence="4 5" id="KW-0961">Cell wall biogenesis/degradation</keyword>
<feature type="domain" description="Carrier" evidence="6">
    <location>
        <begin position="1"/>
        <end position="78"/>
    </location>
</feature>
<dbReference type="Pfam" id="PF00550">
    <property type="entry name" value="PP-binding"/>
    <property type="match status" value="1"/>
</dbReference>
<keyword evidence="2 5" id="KW-0963">Cytoplasm</keyword>
<accession>A0A0R1HKY7</accession>
<protein>
    <recommendedName>
        <fullName evidence="5">D-alanyl carrier protein</fullName>
        <shortName evidence="5">DCP</shortName>
    </recommendedName>
    <alternativeName>
        <fullName evidence="5">D-alanine--poly(phosphoribitol) ligase subunit 2</fullName>
    </alternativeName>
</protein>
<keyword evidence="3 5" id="KW-0597">Phosphoprotein</keyword>
<keyword evidence="1 5" id="KW-0596">Phosphopantetheine</keyword>
<evidence type="ECO:0000259" key="6">
    <source>
        <dbReference type="PROSITE" id="PS50075"/>
    </source>
</evidence>
<dbReference type="GeneID" id="83549094"/>
<comment type="caution">
    <text evidence="7">The sequence shown here is derived from an EMBL/GenBank/DDBJ whole genome shotgun (WGS) entry which is preliminary data.</text>
</comment>
<dbReference type="InterPro" id="IPR009081">
    <property type="entry name" value="PP-bd_ACP"/>
</dbReference>
<dbReference type="AlphaFoldDB" id="A0A0R1HKY7"/>
<dbReference type="UniPathway" id="UPA00556"/>
<comment type="function">
    <text evidence="5">Carrier protein involved in the D-alanylation of lipoteichoic acid (LTA). The loading of thioester-linked D-alanine onto DltC is catalyzed by D-alanine--D-alanyl carrier protein ligase DltA. The DltC-carried D-alanyl group is further transferred to cell membrane phosphatidylglycerol (PG) by forming an ester bond, probably catalyzed by DltD. D-alanylation of LTA plays an important role in modulating the properties of the cell wall in Gram-positive bacteria, influencing the net charge of the cell wall.</text>
</comment>
<dbReference type="RefSeq" id="WP_057973776.1">
    <property type="nucleotide sequence ID" value="NZ_AZDI01000002.1"/>
</dbReference>
<keyword evidence="8" id="KW-1185">Reference proteome</keyword>
<evidence type="ECO:0000313" key="7">
    <source>
        <dbReference type="EMBL" id="KRK46201.1"/>
    </source>
</evidence>
<sequence>MNTKDKVLEILENTTDSAEVRNNLDINIFDEGLLDSMGSIQLILELQNELGIDIPISEFERSEWATPNLIIAKVESMI</sequence>
<organism evidence="7 8">
    <name type="scientific">Dellaglioa algida DSM 15638</name>
    <dbReference type="NCBI Taxonomy" id="1423719"/>
    <lineage>
        <taxon>Bacteria</taxon>
        <taxon>Bacillati</taxon>
        <taxon>Bacillota</taxon>
        <taxon>Bacilli</taxon>
        <taxon>Lactobacillales</taxon>
        <taxon>Lactobacillaceae</taxon>
        <taxon>Dellaglioa</taxon>
    </lineage>
</organism>
<dbReference type="Gene3D" id="1.10.1200.10">
    <property type="entry name" value="ACP-like"/>
    <property type="match status" value="1"/>
</dbReference>
<dbReference type="HAMAP" id="MF_00565">
    <property type="entry name" value="DltC"/>
    <property type="match status" value="1"/>
</dbReference>
<dbReference type="PATRIC" id="fig|1423719.4.peg.713"/>
<evidence type="ECO:0000256" key="1">
    <source>
        <dbReference type="ARBA" id="ARBA00022450"/>
    </source>
</evidence>
<evidence type="ECO:0000256" key="5">
    <source>
        <dbReference type="HAMAP-Rule" id="MF_00565"/>
    </source>
</evidence>
<evidence type="ECO:0000313" key="8">
    <source>
        <dbReference type="Proteomes" id="UP000051450"/>
    </source>
</evidence>
<proteinExistence type="inferred from homology"/>
<comment type="similarity">
    <text evidence="5">Belongs to the DltC family.</text>
</comment>
<dbReference type="GO" id="GO:0005737">
    <property type="term" value="C:cytoplasm"/>
    <property type="evidence" value="ECO:0007669"/>
    <property type="project" value="UniProtKB-SubCell"/>
</dbReference>
<dbReference type="NCBIfam" id="TIGR01688">
    <property type="entry name" value="dltC"/>
    <property type="match status" value="1"/>
</dbReference>
<name>A0A0R1HKY7_9LACO</name>
<dbReference type="OrthoDB" id="6462171at2"/>
<dbReference type="InterPro" id="IPR003230">
    <property type="entry name" value="DltC"/>
</dbReference>
<comment type="subcellular location">
    <subcellularLocation>
        <location evidence="5">Cytoplasm</location>
    </subcellularLocation>
</comment>
<gene>
    <name evidence="5" type="primary">dltC</name>
    <name evidence="7" type="ORF">FC66_GL000703</name>
</gene>
<dbReference type="NCBIfam" id="NF003464">
    <property type="entry name" value="PRK05087.1"/>
    <property type="match status" value="1"/>
</dbReference>
<dbReference type="GO" id="GO:0036370">
    <property type="term" value="F:D-alanyl carrier activity"/>
    <property type="evidence" value="ECO:0007669"/>
    <property type="project" value="UniProtKB-UniRule"/>
</dbReference>
<reference evidence="7 8" key="1">
    <citation type="journal article" date="2015" name="Genome Announc.">
        <title>Expanding the biotechnology potential of lactobacilli through comparative genomics of 213 strains and associated genera.</title>
        <authorList>
            <person name="Sun Z."/>
            <person name="Harris H.M."/>
            <person name="McCann A."/>
            <person name="Guo C."/>
            <person name="Argimon S."/>
            <person name="Zhang W."/>
            <person name="Yang X."/>
            <person name="Jeffery I.B."/>
            <person name="Cooney J.C."/>
            <person name="Kagawa T.F."/>
            <person name="Liu W."/>
            <person name="Song Y."/>
            <person name="Salvetti E."/>
            <person name="Wrobel A."/>
            <person name="Rasinkangas P."/>
            <person name="Parkhill J."/>
            <person name="Rea M.C."/>
            <person name="O'Sullivan O."/>
            <person name="Ritari J."/>
            <person name="Douillard F.P."/>
            <person name="Paul Ross R."/>
            <person name="Yang R."/>
            <person name="Briner A.E."/>
            <person name="Felis G.E."/>
            <person name="de Vos W.M."/>
            <person name="Barrangou R."/>
            <person name="Klaenhammer T.R."/>
            <person name="Caufield P.W."/>
            <person name="Cui Y."/>
            <person name="Zhang H."/>
            <person name="O'Toole P.W."/>
        </authorList>
    </citation>
    <scope>NUCLEOTIDE SEQUENCE [LARGE SCALE GENOMIC DNA]</scope>
    <source>
        <strain evidence="7 8">DSM 15638</strain>
    </source>
</reference>
<feature type="modified residue" description="O-(pantetheine 4'-phosphoryl)serine" evidence="5">
    <location>
        <position position="36"/>
    </location>
</feature>